<gene>
    <name evidence="1" type="ORF">RUMCAL_01935</name>
</gene>
<dbReference type="AlphaFoldDB" id="U2K8D1"/>
<dbReference type="STRING" id="411473.RUMCAL_01935"/>
<dbReference type="Proteomes" id="UP000016662">
    <property type="component" value="Unassembled WGS sequence"/>
</dbReference>
<dbReference type="PATRIC" id="fig|411473.3.peg.1594"/>
<reference evidence="1 2" key="1">
    <citation type="submission" date="2013-07" db="EMBL/GenBank/DDBJ databases">
        <authorList>
            <person name="Weinstock G."/>
            <person name="Sodergren E."/>
            <person name="Wylie T."/>
            <person name="Fulton L."/>
            <person name="Fulton R."/>
            <person name="Fronick C."/>
            <person name="O'Laughlin M."/>
            <person name="Godfrey J."/>
            <person name="Miner T."/>
            <person name="Herter B."/>
            <person name="Appelbaum E."/>
            <person name="Cordes M."/>
            <person name="Lek S."/>
            <person name="Wollam A."/>
            <person name="Pepin K.H."/>
            <person name="Palsikar V.B."/>
            <person name="Mitreva M."/>
            <person name="Wilson R.K."/>
        </authorList>
    </citation>
    <scope>NUCLEOTIDE SEQUENCE [LARGE SCALE GENOMIC DNA]</scope>
    <source>
        <strain evidence="1 2">ATCC 27760</strain>
    </source>
</reference>
<dbReference type="EMBL" id="AWVF01000236">
    <property type="protein sequence ID" value="ERJ94766.1"/>
    <property type="molecule type" value="Genomic_DNA"/>
</dbReference>
<dbReference type="RefSeq" id="WP_021683432.1">
    <property type="nucleotide sequence ID" value="NZ_KI260480.1"/>
</dbReference>
<dbReference type="eggNOG" id="ENOG5032UD9">
    <property type="taxonomic scope" value="Bacteria"/>
</dbReference>
<proteinExistence type="predicted"/>
<sequence>MGKNLKNADLVLRTGKVAFYHVPGQSAYTRMEGFTSLSTSKNPTEYERQYVDEDFKRTDITGYNTAIAYALDRYKKHPVTDDIINIHENELLGQDAVRSIINVDMTTAQQGGSGIWAASAKMRDYAVIPDADGDTTDCMTYSGNFKTRGEMEDVTVYSTDDFQTITISSNTKPVLKTLSVSYGSENLLKPTFKPSVTEYTVSKIGSLSVYAAAESDTFSITASCNGNSSPITNSGVAFTVKEGDYIYITVTNGTLGSNTYAVKCSAS</sequence>
<keyword evidence="2" id="KW-1185">Reference proteome</keyword>
<accession>U2K8D1</accession>
<dbReference type="OrthoDB" id="2066423at2"/>
<comment type="caution">
    <text evidence="1">The sequence shown here is derived from an EMBL/GenBank/DDBJ whole genome shotgun (WGS) entry which is preliminary data.</text>
</comment>
<dbReference type="HOGENOM" id="CLU_1041643_0_0_9"/>
<evidence type="ECO:0000313" key="1">
    <source>
        <dbReference type="EMBL" id="ERJ94766.1"/>
    </source>
</evidence>
<organism evidence="1 2">
    <name type="scientific">Ruminococcus callidus ATCC 27760</name>
    <dbReference type="NCBI Taxonomy" id="411473"/>
    <lineage>
        <taxon>Bacteria</taxon>
        <taxon>Bacillati</taxon>
        <taxon>Bacillota</taxon>
        <taxon>Clostridia</taxon>
        <taxon>Eubacteriales</taxon>
        <taxon>Oscillospiraceae</taxon>
        <taxon>Ruminococcus</taxon>
    </lineage>
</organism>
<protein>
    <submittedName>
        <fullName evidence="1">Uncharacterized protein</fullName>
    </submittedName>
</protein>
<name>U2K8D1_9FIRM</name>
<evidence type="ECO:0000313" key="2">
    <source>
        <dbReference type="Proteomes" id="UP000016662"/>
    </source>
</evidence>